<comment type="caution">
    <text evidence="3">The sequence shown here is derived from an EMBL/GenBank/DDBJ whole genome shotgun (WGS) entry which is preliminary data.</text>
</comment>
<dbReference type="EMBL" id="JBHTHX010000314">
    <property type="protein sequence ID" value="MFD0885221.1"/>
    <property type="molecule type" value="Genomic_DNA"/>
</dbReference>
<organism evidence="3 4">
    <name type="scientific">Streptosporangium algeriense</name>
    <dbReference type="NCBI Taxonomy" id="1682748"/>
    <lineage>
        <taxon>Bacteria</taxon>
        <taxon>Bacillati</taxon>
        <taxon>Actinomycetota</taxon>
        <taxon>Actinomycetes</taxon>
        <taxon>Streptosporangiales</taxon>
        <taxon>Streptosporangiaceae</taxon>
        <taxon>Streptosporangium</taxon>
    </lineage>
</organism>
<feature type="compositionally biased region" description="Pro residues" evidence="1">
    <location>
        <begin position="99"/>
        <end position="115"/>
    </location>
</feature>
<sequence>MTWARRAAVALPLLLALTAAPALAQPHAQRRALQNYVALTYNMQGKPYTSIDAFATDHDIIALQEAQKITTAPSGTITRTTSGRPASPTSCTTSRRPEAPTPATSPSPPSSPPPAAGSSRAPC</sequence>
<gene>
    <name evidence="3" type="ORF">ACFQ08_11765</name>
</gene>
<proteinExistence type="predicted"/>
<protein>
    <recommendedName>
        <fullName evidence="5">Endonuclease/exonuclease/phosphatase domain-containing protein</fullName>
    </recommendedName>
</protein>
<dbReference type="Proteomes" id="UP001597024">
    <property type="component" value="Unassembled WGS sequence"/>
</dbReference>
<evidence type="ECO:0000313" key="3">
    <source>
        <dbReference type="EMBL" id="MFD0885221.1"/>
    </source>
</evidence>
<evidence type="ECO:0000313" key="4">
    <source>
        <dbReference type="Proteomes" id="UP001597024"/>
    </source>
</evidence>
<evidence type="ECO:0000256" key="2">
    <source>
        <dbReference type="SAM" id="SignalP"/>
    </source>
</evidence>
<feature type="compositionally biased region" description="Polar residues" evidence="1">
    <location>
        <begin position="72"/>
        <end position="94"/>
    </location>
</feature>
<accession>A0ABW3DMV1</accession>
<feature type="region of interest" description="Disordered" evidence="1">
    <location>
        <begin position="72"/>
        <end position="123"/>
    </location>
</feature>
<evidence type="ECO:0008006" key="5">
    <source>
        <dbReference type="Google" id="ProtNLM"/>
    </source>
</evidence>
<evidence type="ECO:0000256" key="1">
    <source>
        <dbReference type="SAM" id="MobiDB-lite"/>
    </source>
</evidence>
<keyword evidence="4" id="KW-1185">Reference proteome</keyword>
<name>A0ABW3DMV1_9ACTN</name>
<feature type="chain" id="PRO_5046597055" description="Endonuclease/exonuclease/phosphatase domain-containing protein" evidence="2">
    <location>
        <begin position="25"/>
        <end position="123"/>
    </location>
</feature>
<dbReference type="InterPro" id="IPR036691">
    <property type="entry name" value="Endo/exonu/phosph_ase_sf"/>
</dbReference>
<dbReference type="Gene3D" id="3.60.10.10">
    <property type="entry name" value="Endonuclease/exonuclease/phosphatase"/>
    <property type="match status" value="1"/>
</dbReference>
<reference evidence="4" key="1">
    <citation type="journal article" date="2019" name="Int. J. Syst. Evol. Microbiol.">
        <title>The Global Catalogue of Microorganisms (GCM) 10K type strain sequencing project: providing services to taxonomists for standard genome sequencing and annotation.</title>
        <authorList>
            <consortium name="The Broad Institute Genomics Platform"/>
            <consortium name="The Broad Institute Genome Sequencing Center for Infectious Disease"/>
            <person name="Wu L."/>
            <person name="Ma J."/>
        </authorList>
    </citation>
    <scope>NUCLEOTIDE SEQUENCE [LARGE SCALE GENOMIC DNA]</scope>
    <source>
        <strain evidence="4">CCUG 62974</strain>
    </source>
</reference>
<feature type="signal peptide" evidence="2">
    <location>
        <begin position="1"/>
        <end position="24"/>
    </location>
</feature>
<keyword evidence="2" id="KW-0732">Signal</keyword>